<feature type="transmembrane region" description="Helical" evidence="2">
    <location>
        <begin position="38"/>
        <end position="57"/>
    </location>
</feature>
<dbReference type="EMBL" id="JAEUAK010000004">
    <property type="protein sequence ID" value="MBW9053447.1"/>
    <property type="molecule type" value="Genomic_DNA"/>
</dbReference>
<evidence type="ECO:0000256" key="1">
    <source>
        <dbReference type="SAM" id="Coils"/>
    </source>
</evidence>
<evidence type="ECO:0000313" key="3">
    <source>
        <dbReference type="EMBL" id="MBW9053447.1"/>
    </source>
</evidence>
<dbReference type="Proteomes" id="UP000717752">
    <property type="component" value="Unassembled WGS sequence"/>
</dbReference>
<comment type="caution">
    <text evidence="3">The sequence shown here is derived from an EMBL/GenBank/DDBJ whole genome shotgun (WGS) entry which is preliminary data.</text>
</comment>
<accession>A0ABS7GUG8</accession>
<feature type="coiled-coil region" evidence="1">
    <location>
        <begin position="64"/>
        <end position="91"/>
    </location>
</feature>
<keyword evidence="4" id="KW-1185">Reference proteome</keyword>
<protein>
    <submittedName>
        <fullName evidence="3">Uncharacterized protein</fullName>
    </submittedName>
</protein>
<keyword evidence="2" id="KW-0812">Transmembrane</keyword>
<keyword evidence="2" id="KW-1133">Transmembrane helix</keyword>
<sequence>MDIVSILSLGTVGLGFLLAFLAFRLLSGEKPRERPIYIFMLFCLVLVVIGAALQFYAGDDTSEIAIKDQQIAALSKQVEVMREQANSQKSAVGNNMKGLIEALGRTSDPIKALTKHISDPNVCPGDSDGEPLPHVDDDTARINAIVAEISTAQQTARQYLEP</sequence>
<reference evidence="3 4" key="1">
    <citation type="journal article" date="2021" name="MBio">
        <title>Poor Competitiveness of Bradyrhizobium in Pigeon Pea Root Colonization in Indian Soils.</title>
        <authorList>
            <person name="Chalasani D."/>
            <person name="Basu A."/>
            <person name="Pullabhotla S.V.S.R.N."/>
            <person name="Jorrin B."/>
            <person name="Neal A.L."/>
            <person name="Poole P.S."/>
            <person name="Podile A.R."/>
            <person name="Tkacz A."/>
        </authorList>
    </citation>
    <scope>NUCLEOTIDE SEQUENCE [LARGE SCALE GENOMIC DNA]</scope>
    <source>
        <strain evidence="3 4">HU56</strain>
    </source>
</reference>
<name>A0ABS7GUG8_9HYPH</name>
<organism evidence="3 4">
    <name type="scientific">Rhizobium mesosinicum</name>
    <dbReference type="NCBI Taxonomy" id="335017"/>
    <lineage>
        <taxon>Bacteria</taxon>
        <taxon>Pseudomonadati</taxon>
        <taxon>Pseudomonadota</taxon>
        <taxon>Alphaproteobacteria</taxon>
        <taxon>Hyphomicrobiales</taxon>
        <taxon>Rhizobiaceae</taxon>
        <taxon>Rhizobium/Agrobacterium group</taxon>
        <taxon>Rhizobium</taxon>
    </lineage>
</organism>
<feature type="transmembrane region" description="Helical" evidence="2">
    <location>
        <begin position="6"/>
        <end position="26"/>
    </location>
</feature>
<keyword evidence="1" id="KW-0175">Coiled coil</keyword>
<keyword evidence="2" id="KW-0472">Membrane</keyword>
<gene>
    <name evidence="3" type="ORF">JNB85_13615</name>
</gene>
<proteinExistence type="predicted"/>
<evidence type="ECO:0000313" key="4">
    <source>
        <dbReference type="Proteomes" id="UP000717752"/>
    </source>
</evidence>
<evidence type="ECO:0000256" key="2">
    <source>
        <dbReference type="SAM" id="Phobius"/>
    </source>
</evidence>
<dbReference type="RefSeq" id="WP_220334809.1">
    <property type="nucleotide sequence ID" value="NZ_JAEUAK010000004.1"/>
</dbReference>